<proteinExistence type="predicted"/>
<protein>
    <submittedName>
        <fullName evidence="2">CIC11C00000002628</fullName>
    </submittedName>
</protein>
<gene>
    <name evidence="2" type="ORF">SAMEA4029009_CIC11G00000002628</name>
</gene>
<dbReference type="Proteomes" id="UP000182259">
    <property type="component" value="Chromosome V"/>
</dbReference>
<name>A0A1L0DM09_9ASCO</name>
<feature type="region of interest" description="Disordered" evidence="1">
    <location>
        <begin position="57"/>
        <end position="89"/>
    </location>
</feature>
<feature type="compositionally biased region" description="Basic and acidic residues" evidence="1">
    <location>
        <begin position="57"/>
        <end position="74"/>
    </location>
</feature>
<accession>A0A1L0DM09</accession>
<evidence type="ECO:0000313" key="2">
    <source>
        <dbReference type="EMBL" id="SGZ57604.1"/>
    </source>
</evidence>
<feature type="compositionally biased region" description="Polar residues" evidence="1">
    <location>
        <begin position="1"/>
        <end position="11"/>
    </location>
</feature>
<reference evidence="2 3" key="1">
    <citation type="submission" date="2016-10" db="EMBL/GenBank/DDBJ databases">
        <authorList>
            <person name="de Groot N.N."/>
        </authorList>
    </citation>
    <scope>NUCLEOTIDE SEQUENCE [LARGE SCALE GENOMIC DNA]</scope>
    <source>
        <strain evidence="2 3">PYCC 4715</strain>
    </source>
</reference>
<sequence length="89" mass="10061">MQRRQTAANSTGDVRGDRNGDGRRLEAQAKMMEARGKQWAMRFDGGCCLGYEMAQDRHDAGQQRHSDSDTEKGRCGRWLWEGGGQNWKG</sequence>
<feature type="region of interest" description="Disordered" evidence="1">
    <location>
        <begin position="1"/>
        <end position="26"/>
    </location>
</feature>
<dbReference type="AlphaFoldDB" id="A0A1L0DM09"/>
<evidence type="ECO:0000256" key="1">
    <source>
        <dbReference type="SAM" id="MobiDB-lite"/>
    </source>
</evidence>
<evidence type="ECO:0000313" key="3">
    <source>
        <dbReference type="Proteomes" id="UP000182259"/>
    </source>
</evidence>
<feature type="compositionally biased region" description="Basic and acidic residues" evidence="1">
    <location>
        <begin position="14"/>
        <end position="26"/>
    </location>
</feature>
<organism evidence="2 3">
    <name type="scientific">Sungouiella intermedia</name>
    <dbReference type="NCBI Taxonomy" id="45354"/>
    <lineage>
        <taxon>Eukaryota</taxon>
        <taxon>Fungi</taxon>
        <taxon>Dikarya</taxon>
        <taxon>Ascomycota</taxon>
        <taxon>Saccharomycotina</taxon>
        <taxon>Pichiomycetes</taxon>
        <taxon>Metschnikowiaceae</taxon>
        <taxon>Sungouiella</taxon>
    </lineage>
</organism>
<dbReference type="EMBL" id="LT635768">
    <property type="protein sequence ID" value="SGZ57604.1"/>
    <property type="molecule type" value="Genomic_DNA"/>
</dbReference>